<evidence type="ECO:0000313" key="1">
    <source>
        <dbReference type="EMBL" id="GAA2613778.1"/>
    </source>
</evidence>
<reference evidence="2" key="1">
    <citation type="journal article" date="2019" name="Int. J. Syst. Evol. Microbiol.">
        <title>The Global Catalogue of Microorganisms (GCM) 10K type strain sequencing project: providing services to taxonomists for standard genome sequencing and annotation.</title>
        <authorList>
            <consortium name="The Broad Institute Genomics Platform"/>
            <consortium name="The Broad Institute Genome Sequencing Center for Infectious Disease"/>
            <person name="Wu L."/>
            <person name="Ma J."/>
        </authorList>
    </citation>
    <scope>NUCLEOTIDE SEQUENCE [LARGE SCALE GENOMIC DNA]</scope>
    <source>
        <strain evidence="2">JCM 16373</strain>
    </source>
</reference>
<dbReference type="Proteomes" id="UP001501447">
    <property type="component" value="Unassembled WGS sequence"/>
</dbReference>
<evidence type="ECO:0000313" key="2">
    <source>
        <dbReference type="Proteomes" id="UP001501447"/>
    </source>
</evidence>
<proteinExistence type="predicted"/>
<sequence length="81" mass="8706">MFSTGQEQVNEQHTAYGLAAWTHEASGRSYALVSRRGRTSIALLELTPGAGGAVGYRKIRTLDLSALLLPAARRLVVAPVR</sequence>
<dbReference type="InterPro" id="IPR011042">
    <property type="entry name" value="6-blade_b-propeller_TolB-like"/>
</dbReference>
<accession>A0ABP6CD80</accession>
<comment type="caution">
    <text evidence="1">The sequence shown here is derived from an EMBL/GenBank/DDBJ whole genome shotgun (WGS) entry which is preliminary data.</text>
</comment>
<gene>
    <name evidence="1" type="ORF">GCM10009863_29390</name>
</gene>
<organism evidence="1 2">
    <name type="scientific">Streptomyces axinellae</name>
    <dbReference type="NCBI Taxonomy" id="552788"/>
    <lineage>
        <taxon>Bacteria</taxon>
        <taxon>Bacillati</taxon>
        <taxon>Actinomycetota</taxon>
        <taxon>Actinomycetes</taxon>
        <taxon>Kitasatosporales</taxon>
        <taxon>Streptomycetaceae</taxon>
        <taxon>Streptomyces</taxon>
    </lineage>
</organism>
<protein>
    <submittedName>
        <fullName evidence="1">Uncharacterized protein</fullName>
    </submittedName>
</protein>
<name>A0ABP6CD80_9ACTN</name>
<dbReference type="EMBL" id="BAAARJ010000008">
    <property type="protein sequence ID" value="GAA2613778.1"/>
    <property type="molecule type" value="Genomic_DNA"/>
</dbReference>
<dbReference type="Gene3D" id="2.120.10.30">
    <property type="entry name" value="TolB, C-terminal domain"/>
    <property type="match status" value="1"/>
</dbReference>
<keyword evidence="2" id="KW-1185">Reference proteome</keyword>